<dbReference type="EMBL" id="WUMU01000044">
    <property type="protein sequence ID" value="MXN21068.1"/>
    <property type="molecule type" value="Genomic_DNA"/>
</dbReference>
<dbReference type="AlphaFoldDB" id="A0A6L7GBZ6"/>
<organism evidence="2 3">
    <name type="scientific">Pseudooceanicola albus</name>
    <dbReference type="NCBI Taxonomy" id="2692189"/>
    <lineage>
        <taxon>Bacteria</taxon>
        <taxon>Pseudomonadati</taxon>
        <taxon>Pseudomonadota</taxon>
        <taxon>Alphaproteobacteria</taxon>
        <taxon>Rhodobacterales</taxon>
        <taxon>Paracoccaceae</taxon>
        <taxon>Pseudooceanicola</taxon>
    </lineage>
</organism>
<feature type="compositionally biased region" description="Low complexity" evidence="1">
    <location>
        <begin position="336"/>
        <end position="350"/>
    </location>
</feature>
<evidence type="ECO:0000313" key="3">
    <source>
        <dbReference type="Proteomes" id="UP000477911"/>
    </source>
</evidence>
<reference evidence="2 3" key="1">
    <citation type="submission" date="2019-12" db="EMBL/GenBank/DDBJ databases">
        <authorList>
            <person name="Li M."/>
        </authorList>
    </citation>
    <scope>NUCLEOTIDE SEQUENCE [LARGE SCALE GENOMIC DNA]</scope>
    <source>
        <strain evidence="2 3">GBMRC 2024</strain>
    </source>
</reference>
<keyword evidence="3" id="KW-1185">Reference proteome</keyword>
<feature type="compositionally biased region" description="Basic and acidic residues" evidence="1">
    <location>
        <begin position="319"/>
        <end position="335"/>
    </location>
</feature>
<feature type="region of interest" description="Disordered" evidence="1">
    <location>
        <begin position="257"/>
        <end position="443"/>
    </location>
</feature>
<sequence>MMVKFFPHGQGPAAPAVAYLVAETVKAYDEHRNAIRDERGQQVWDRRATLPEVVEGTPARIQALIDAVPHQWRYKSGVISFAAEDAPTEEQQRAVIQRFEDFACAGLEADQFDMLWVRHTHAGRVELHFLMPRMELSTRKSLNIAPPGHETAFSAFVDLENRRHGWADPLDPARARQTQTLPEEPTRAATREQLNAWIEGQIAIGAIRDRASMTEALTEIGFELPRKGKAYLTVLDPDSGERWRLKGAIFDENWTAEQTQPSHPSEHGQPAGLSARLAGNPVEELERRVDAERQKRLLYNHERYGRVREPDPQAAAQPEPRDDRDPARIRGEDRSAPSAQPAAQQAADPAHVGAGGAGRRSDGRADAQRVIPGGDVDDRQQSVHADPTPGATARGASRQQDDPGSGRPWRTDRPAARPRADTLSAGCRGWTHLSSSRGVEDDPDELGARVAVLCRRARQRRGRLHDEIDRAREIARALAEGVARVLERLGAVLAGPGARSGAGGKTAARVPVQEVKVDQDLTPPRRRAPSTSNSPQDGP</sequence>
<feature type="compositionally biased region" description="Basic and acidic residues" evidence="1">
    <location>
        <begin position="284"/>
        <end position="311"/>
    </location>
</feature>
<feature type="compositionally biased region" description="Basic and acidic residues" evidence="1">
    <location>
        <begin position="409"/>
        <end position="420"/>
    </location>
</feature>
<comment type="caution">
    <text evidence="2">The sequence shown here is derived from an EMBL/GenBank/DDBJ whole genome shotgun (WGS) entry which is preliminary data.</text>
</comment>
<accession>A0A6L7GBZ6</accession>
<name>A0A6L7GBZ6_9RHOB</name>
<evidence type="ECO:0000313" key="2">
    <source>
        <dbReference type="EMBL" id="MXN21068.1"/>
    </source>
</evidence>
<feature type="region of interest" description="Disordered" evidence="1">
    <location>
        <begin position="494"/>
        <end position="539"/>
    </location>
</feature>
<evidence type="ECO:0000256" key="1">
    <source>
        <dbReference type="SAM" id="MobiDB-lite"/>
    </source>
</evidence>
<protein>
    <submittedName>
        <fullName evidence="2">Relaxase/mobilization nuclease domain-containing protein</fullName>
    </submittedName>
</protein>
<proteinExistence type="predicted"/>
<feature type="compositionally biased region" description="Polar residues" evidence="1">
    <location>
        <begin position="529"/>
        <end position="539"/>
    </location>
</feature>
<gene>
    <name evidence="2" type="ORF">GR170_24895</name>
</gene>
<dbReference type="Proteomes" id="UP000477911">
    <property type="component" value="Unassembled WGS sequence"/>
</dbReference>